<dbReference type="Gene3D" id="1.10.357.10">
    <property type="entry name" value="Tetracycline Repressor, domain 2"/>
    <property type="match status" value="1"/>
</dbReference>
<dbReference type="Proteomes" id="UP000431269">
    <property type="component" value="Chromosome"/>
</dbReference>
<evidence type="ECO:0000256" key="3">
    <source>
        <dbReference type="ARBA" id="ARBA00023163"/>
    </source>
</evidence>
<name>A0A6I6MYN7_9CAUL</name>
<dbReference type="PANTHER" id="PTHR30055:SF234">
    <property type="entry name" value="HTH-TYPE TRANSCRIPTIONAL REGULATOR BETI"/>
    <property type="match status" value="1"/>
</dbReference>
<dbReference type="KEGG" id="tsv:DSM104635_03623"/>
<dbReference type="GO" id="GO:0003700">
    <property type="term" value="F:DNA-binding transcription factor activity"/>
    <property type="evidence" value="ECO:0007669"/>
    <property type="project" value="TreeGrafter"/>
</dbReference>
<protein>
    <submittedName>
        <fullName evidence="6">Bacterial regulatory protein, tetR family</fullName>
    </submittedName>
</protein>
<evidence type="ECO:0000313" key="6">
    <source>
        <dbReference type="EMBL" id="QGZ96762.1"/>
    </source>
</evidence>
<dbReference type="PANTHER" id="PTHR30055">
    <property type="entry name" value="HTH-TYPE TRANSCRIPTIONAL REGULATOR RUTR"/>
    <property type="match status" value="1"/>
</dbReference>
<dbReference type="InterPro" id="IPR009057">
    <property type="entry name" value="Homeodomain-like_sf"/>
</dbReference>
<evidence type="ECO:0000256" key="1">
    <source>
        <dbReference type="ARBA" id="ARBA00023015"/>
    </source>
</evidence>
<comment type="caution">
    <text evidence="4">Lacks conserved residue(s) required for the propagation of feature annotation.</text>
</comment>
<gene>
    <name evidence="6" type="ORF">DSM104635_03623</name>
</gene>
<evidence type="ECO:0000313" key="7">
    <source>
        <dbReference type="Proteomes" id="UP000431269"/>
    </source>
</evidence>
<dbReference type="SUPFAM" id="SSF46689">
    <property type="entry name" value="Homeodomain-like"/>
    <property type="match status" value="1"/>
</dbReference>
<dbReference type="PROSITE" id="PS50977">
    <property type="entry name" value="HTH_TETR_2"/>
    <property type="match status" value="1"/>
</dbReference>
<dbReference type="InterPro" id="IPR001647">
    <property type="entry name" value="HTH_TetR"/>
</dbReference>
<keyword evidence="1" id="KW-0805">Transcription regulation</keyword>
<evidence type="ECO:0000259" key="5">
    <source>
        <dbReference type="PROSITE" id="PS50977"/>
    </source>
</evidence>
<dbReference type="InterPro" id="IPR011075">
    <property type="entry name" value="TetR_C"/>
</dbReference>
<reference evidence="7" key="1">
    <citation type="submission" date="2019-12" db="EMBL/GenBank/DDBJ databases">
        <title>Complete genome of Terracaulis silvestris 0127_4.</title>
        <authorList>
            <person name="Vieira S."/>
            <person name="Riedel T."/>
            <person name="Sproer C."/>
            <person name="Pascual J."/>
            <person name="Boedeker C."/>
            <person name="Overmann J."/>
        </authorList>
    </citation>
    <scope>NUCLEOTIDE SEQUENCE [LARGE SCALE GENOMIC DNA]</scope>
    <source>
        <strain evidence="7">0127_4</strain>
    </source>
</reference>
<dbReference type="InterPro" id="IPR050109">
    <property type="entry name" value="HTH-type_TetR-like_transc_reg"/>
</dbReference>
<dbReference type="SUPFAM" id="SSF48498">
    <property type="entry name" value="Tetracyclin repressor-like, C-terminal domain"/>
    <property type="match status" value="1"/>
</dbReference>
<dbReference type="Pfam" id="PF16859">
    <property type="entry name" value="TetR_C_11"/>
    <property type="match status" value="1"/>
</dbReference>
<dbReference type="InterPro" id="IPR036271">
    <property type="entry name" value="Tet_transcr_reg_TetR-rel_C_sf"/>
</dbReference>
<dbReference type="GO" id="GO:0000976">
    <property type="term" value="F:transcription cis-regulatory region binding"/>
    <property type="evidence" value="ECO:0007669"/>
    <property type="project" value="TreeGrafter"/>
</dbReference>
<evidence type="ECO:0000256" key="2">
    <source>
        <dbReference type="ARBA" id="ARBA00023125"/>
    </source>
</evidence>
<dbReference type="AlphaFoldDB" id="A0A6I6MYN7"/>
<dbReference type="Pfam" id="PF00440">
    <property type="entry name" value="TetR_N"/>
    <property type="match status" value="1"/>
</dbReference>
<sequence length="172" mass="18471">MEDIAKAAGLSKAAIYLYFPSKMALLEALIEAKVAPLANQAQSLAAAGAADPLMALRMLATAAAYRAGDAKVFAVPRLVIGISGRFPEIADYYRTNVVEKARAALEALIDAGKAKGVIRDIDSKAVTRAFIGPLFFEAMWTHVLRGESAFADPHTLIEQHFDILLNGLEQRA</sequence>
<organism evidence="6 7">
    <name type="scientific">Terricaulis silvestris</name>
    <dbReference type="NCBI Taxonomy" id="2686094"/>
    <lineage>
        <taxon>Bacteria</taxon>
        <taxon>Pseudomonadati</taxon>
        <taxon>Pseudomonadota</taxon>
        <taxon>Alphaproteobacteria</taxon>
        <taxon>Caulobacterales</taxon>
        <taxon>Caulobacteraceae</taxon>
        <taxon>Terricaulis</taxon>
    </lineage>
</organism>
<feature type="domain" description="HTH tetR-type" evidence="5">
    <location>
        <begin position="1"/>
        <end position="37"/>
    </location>
</feature>
<dbReference type="EMBL" id="CP047045">
    <property type="protein sequence ID" value="QGZ96762.1"/>
    <property type="molecule type" value="Genomic_DNA"/>
</dbReference>
<keyword evidence="7" id="KW-1185">Reference proteome</keyword>
<keyword evidence="2 4" id="KW-0238">DNA-binding</keyword>
<evidence type="ECO:0000256" key="4">
    <source>
        <dbReference type="PROSITE-ProRule" id="PRU00335"/>
    </source>
</evidence>
<proteinExistence type="predicted"/>
<keyword evidence="3" id="KW-0804">Transcription</keyword>
<accession>A0A6I6MYN7</accession>